<dbReference type="GeneID" id="55811481"/>
<keyword evidence="2" id="KW-1185">Reference proteome</keyword>
<dbReference type="RefSeq" id="YP_009882185.1">
    <property type="nucleotide sequence ID" value="NC_049445.1"/>
</dbReference>
<evidence type="ECO:0000313" key="1">
    <source>
        <dbReference type="EMBL" id="AZU98717.1"/>
    </source>
</evidence>
<reference evidence="1 2" key="1">
    <citation type="submission" date="2018-12" db="EMBL/GenBank/DDBJ databases">
        <title>Successful treatment of antibiotic resistant microbial bone infection with bacteriophages.</title>
        <authorList>
            <person name="Nir-Paz R."/>
            <person name="Gelman D."/>
            <person name="Khouri A."/>
            <person name="Sisson B.M."/>
            <person name="Fackler J."/>
            <person name="Oren S.A."/>
            <person name="Khalifa L."/>
            <person name="Rimon A."/>
            <person name="Glazer S.C."/>
            <person name="Moses A.E."/>
            <person name="Yoram W."/>
            <person name="Schooley R.T."/>
            <person name="Hazan R."/>
        </authorList>
    </citation>
    <scope>NUCLEOTIDE SEQUENCE [LARGE SCALE GENOMIC DNA]</scope>
</reference>
<sequence length="92" mass="10507">MIEVGNVYEITQEWLDEPLNAKISLRMPEFKLGAKFKVIETESIIGNSPDAISILNMDTNEYHEIEDCPIADLVWSFFSAAEERKGFIKLVN</sequence>
<protein>
    <submittedName>
        <fullName evidence="1">Uncharacterized protein</fullName>
    </submittedName>
</protein>
<organism evidence="1 2">
    <name type="scientific">Acinetobacter phage AbTZA1</name>
    <dbReference type="NCBI Taxonomy" id="2500827"/>
    <lineage>
        <taxon>Viruses</taxon>
        <taxon>Duplodnaviria</taxon>
        <taxon>Heunggongvirae</taxon>
        <taxon>Uroviricota</taxon>
        <taxon>Caudoviricetes</taxon>
        <taxon>Pantevenvirales</taxon>
        <taxon>Straboviridae</taxon>
        <taxon>Twarogvirinae</taxon>
        <taxon>Hadassahvirus</taxon>
        <taxon>Hadassahvirus azbtza1</taxon>
    </lineage>
</organism>
<proteinExistence type="predicted"/>
<accession>A0A3Q9R799</accession>
<dbReference type="Proteomes" id="UP000287416">
    <property type="component" value="Segment"/>
</dbReference>
<name>A0A3Q9R799_9CAUD</name>
<evidence type="ECO:0000313" key="2">
    <source>
        <dbReference type="Proteomes" id="UP000287416"/>
    </source>
</evidence>
<dbReference type="KEGG" id="vg:55811481"/>
<dbReference type="EMBL" id="MK278860">
    <property type="protein sequence ID" value="AZU98717.1"/>
    <property type="molecule type" value="Genomic_DNA"/>
</dbReference>